<gene>
    <name evidence="2" type="ORF">FLP08_01660</name>
</gene>
<dbReference type="InterPro" id="IPR003781">
    <property type="entry name" value="CoA-bd"/>
</dbReference>
<proteinExistence type="predicted"/>
<evidence type="ECO:0000313" key="3">
    <source>
        <dbReference type="Proteomes" id="UP000460416"/>
    </source>
</evidence>
<feature type="domain" description="CoA-binding" evidence="1">
    <location>
        <begin position="3"/>
        <end position="115"/>
    </location>
</feature>
<comment type="caution">
    <text evidence="2">The sequence shown here is derived from an EMBL/GenBank/DDBJ whole genome shotgun (WGS) entry which is preliminary data.</text>
</comment>
<dbReference type="InterPro" id="IPR036291">
    <property type="entry name" value="NAD(P)-bd_dom_sf"/>
</dbReference>
<name>A0A7M3SXE2_9FLAO</name>
<organism evidence="2 3">
    <name type="scientific">Christiangramia aestuarii</name>
    <dbReference type="NCBI Taxonomy" id="1028746"/>
    <lineage>
        <taxon>Bacteria</taxon>
        <taxon>Pseudomonadati</taxon>
        <taxon>Bacteroidota</taxon>
        <taxon>Flavobacteriia</taxon>
        <taxon>Flavobacteriales</taxon>
        <taxon>Flavobacteriaceae</taxon>
        <taxon>Christiangramia</taxon>
    </lineage>
</organism>
<dbReference type="Proteomes" id="UP000460416">
    <property type="component" value="Unassembled WGS sequence"/>
</dbReference>
<protein>
    <submittedName>
        <fullName evidence="2">CoA-binding protein</fullName>
    </submittedName>
</protein>
<dbReference type="SUPFAM" id="SSF51735">
    <property type="entry name" value="NAD(P)-binding Rossmann-fold domains"/>
    <property type="match status" value="1"/>
</dbReference>
<accession>A0A7M3SXE2</accession>
<sequence length="120" mass="13833">MKKKTLVLGASLKPNRYSNLAINRLVKHNQPTVAIGLRQGKVAGVEIKTEKYPFEDIDTVTLYLNAKRQQEYYDYILSLNPERVIFNPGTENPELYDLLKKNNIHFENACTLVMLSSQQY</sequence>
<evidence type="ECO:0000259" key="1">
    <source>
        <dbReference type="Pfam" id="PF13380"/>
    </source>
</evidence>
<dbReference type="OrthoDB" id="708726at2"/>
<dbReference type="Pfam" id="PF13380">
    <property type="entry name" value="CoA_binding_2"/>
    <property type="match status" value="1"/>
</dbReference>
<dbReference type="EMBL" id="VJVW01000001">
    <property type="protein sequence ID" value="MUP41273.1"/>
    <property type="molecule type" value="Genomic_DNA"/>
</dbReference>
<dbReference type="AlphaFoldDB" id="A0A7M3SXE2"/>
<reference evidence="2 3" key="1">
    <citation type="submission" date="2019-07" db="EMBL/GenBank/DDBJ databases">
        <title>Gramella aestuarii sp. nov., isolated from a tidal flat, and emended description of Gramella echinicola.</title>
        <authorList>
            <person name="Liu L."/>
        </authorList>
    </citation>
    <scope>NUCLEOTIDE SEQUENCE [LARGE SCALE GENOMIC DNA]</scope>
    <source>
        <strain evidence="2 3">BS12</strain>
    </source>
</reference>
<dbReference type="RefSeq" id="WP_156273386.1">
    <property type="nucleotide sequence ID" value="NZ_BAABGI010000002.1"/>
</dbReference>
<keyword evidence="3" id="KW-1185">Reference proteome</keyword>
<evidence type="ECO:0000313" key="2">
    <source>
        <dbReference type="EMBL" id="MUP41273.1"/>
    </source>
</evidence>
<dbReference type="Gene3D" id="3.40.50.720">
    <property type="entry name" value="NAD(P)-binding Rossmann-like Domain"/>
    <property type="match status" value="1"/>
</dbReference>